<evidence type="ECO:0000256" key="4">
    <source>
        <dbReference type="ARBA" id="ARBA00022692"/>
    </source>
</evidence>
<evidence type="ECO:0000256" key="1">
    <source>
        <dbReference type="ARBA" id="ARBA00004477"/>
    </source>
</evidence>
<evidence type="ECO:0000256" key="3">
    <source>
        <dbReference type="ARBA" id="ARBA00022516"/>
    </source>
</evidence>
<keyword evidence="10" id="KW-0472">Membrane</keyword>
<keyword evidence="12" id="KW-0753">Steroid metabolism</keyword>
<name>A0A7R7ZVM6_ASPKA</name>
<dbReference type="AlphaFoldDB" id="A0A7R7ZVM6"/>
<accession>A0A7R7ZVM6</accession>
<keyword evidence="14" id="KW-1185">Reference proteome</keyword>
<dbReference type="Proteomes" id="UP000661280">
    <property type="component" value="Chromosome 2"/>
</dbReference>
<organism evidence="13 14">
    <name type="scientific">Aspergillus kawachii</name>
    <name type="common">White koji mold</name>
    <name type="synonym">Aspergillus awamori var. kawachi</name>
    <dbReference type="NCBI Taxonomy" id="1069201"/>
    <lineage>
        <taxon>Eukaryota</taxon>
        <taxon>Fungi</taxon>
        <taxon>Dikarya</taxon>
        <taxon>Ascomycota</taxon>
        <taxon>Pezizomycotina</taxon>
        <taxon>Eurotiomycetes</taxon>
        <taxon>Eurotiomycetidae</taxon>
        <taxon>Eurotiales</taxon>
        <taxon>Aspergillaceae</taxon>
        <taxon>Aspergillus</taxon>
        <taxon>Aspergillus subgen. Circumdati</taxon>
    </lineage>
</organism>
<evidence type="ECO:0000256" key="7">
    <source>
        <dbReference type="ARBA" id="ARBA00022989"/>
    </source>
</evidence>
<evidence type="ECO:0000256" key="5">
    <source>
        <dbReference type="ARBA" id="ARBA00022824"/>
    </source>
</evidence>
<dbReference type="GeneID" id="64957703"/>
<keyword evidence="3" id="KW-0444">Lipid biosynthesis</keyword>
<evidence type="ECO:0000313" key="13">
    <source>
        <dbReference type="EMBL" id="BCR96378.1"/>
    </source>
</evidence>
<keyword evidence="4" id="KW-0812">Transmembrane</keyword>
<evidence type="ECO:0000256" key="9">
    <source>
        <dbReference type="ARBA" id="ARBA00023098"/>
    </source>
</evidence>
<dbReference type="GO" id="GO:0016126">
    <property type="term" value="P:sterol biosynthetic process"/>
    <property type="evidence" value="ECO:0007669"/>
    <property type="project" value="UniProtKB-KW"/>
</dbReference>
<dbReference type="OrthoDB" id="6485510at2759"/>
<reference evidence="13" key="2">
    <citation type="submission" date="2021-02" db="EMBL/GenBank/DDBJ databases">
        <title>Aspergillus luchuensis mut. kawachii IFO 4304 genome sequence.</title>
        <authorList>
            <person name="Mori K."/>
            <person name="Kadooka C."/>
            <person name="Goto M."/>
            <person name="Futagami T."/>
        </authorList>
    </citation>
    <scope>NUCLEOTIDE SEQUENCE</scope>
    <source>
        <strain evidence="13">IFO 4308</strain>
    </source>
</reference>
<proteinExistence type="inferred from homology"/>
<dbReference type="RefSeq" id="XP_041540144.1">
    <property type="nucleotide sequence ID" value="XM_041686129.1"/>
</dbReference>
<dbReference type="GO" id="GO:0030674">
    <property type="term" value="F:protein-macromolecule adaptor activity"/>
    <property type="evidence" value="ECO:0007669"/>
    <property type="project" value="TreeGrafter"/>
</dbReference>
<dbReference type="EMBL" id="AP024426">
    <property type="protein sequence ID" value="BCR96378.1"/>
    <property type="molecule type" value="Genomic_DNA"/>
</dbReference>
<keyword evidence="9" id="KW-0443">Lipid metabolism</keyword>
<dbReference type="PANTHER" id="PTHR15451:SF19">
    <property type="entry name" value="ERGOSTEROL BIOSYNTHETIC PROTEIN 28 HOMOLOG"/>
    <property type="match status" value="1"/>
</dbReference>
<keyword evidence="7" id="KW-1133">Transmembrane helix</keyword>
<sequence length="196" mass="21377">MGGAKTPQADRPRPLQRSNILIAIISLSQPIDPPQLYLSAANSVKLSGVQLRIVIMAALLSYLPPFEGLLPKWLFLVSVVSAANSIQAYRSESYAADLYNGKTAEGRPHTNALSSRTFGTWTFLSSVVRIYAAYNLNNPAVYDLALWTFGIALAHFVGEWLGFGSAQLKGRFVSPLIVASSTLVWMLTQREAYLAA</sequence>
<evidence type="ECO:0000256" key="10">
    <source>
        <dbReference type="ARBA" id="ARBA00023136"/>
    </source>
</evidence>
<protein>
    <submittedName>
        <fullName evidence="13">Ergosterol biosynthesis protein</fullName>
    </submittedName>
</protein>
<comment type="subcellular location">
    <subcellularLocation>
        <location evidence="1">Endoplasmic reticulum membrane</location>
        <topology evidence="1">Multi-pass membrane protein</topology>
    </subcellularLocation>
</comment>
<keyword evidence="11" id="KW-1207">Sterol metabolism</keyword>
<keyword evidence="5" id="KW-0256">Endoplasmic reticulum</keyword>
<dbReference type="GO" id="GO:0005789">
    <property type="term" value="C:endoplasmic reticulum membrane"/>
    <property type="evidence" value="ECO:0007669"/>
    <property type="project" value="UniProtKB-SubCell"/>
</dbReference>
<comment type="similarity">
    <text evidence="2">Belongs to the ERG28 family.</text>
</comment>
<keyword evidence="8" id="KW-0756">Sterol biosynthesis</keyword>
<evidence type="ECO:0000256" key="12">
    <source>
        <dbReference type="ARBA" id="ARBA00023221"/>
    </source>
</evidence>
<dbReference type="PANTHER" id="PTHR15451">
    <property type="entry name" value="ERGOSTEROL BIOSYNTHETIC PROTEIN 28-RELATED"/>
    <property type="match status" value="1"/>
</dbReference>
<evidence type="ECO:0000256" key="8">
    <source>
        <dbReference type="ARBA" id="ARBA00023011"/>
    </source>
</evidence>
<dbReference type="Pfam" id="PF03694">
    <property type="entry name" value="Erg28"/>
    <property type="match status" value="1"/>
</dbReference>
<keyword evidence="6" id="KW-0752">Steroid biosynthesis</keyword>
<dbReference type="KEGG" id="aluc:AKAW2_21318A"/>
<evidence type="ECO:0000256" key="11">
    <source>
        <dbReference type="ARBA" id="ARBA00023166"/>
    </source>
</evidence>
<evidence type="ECO:0000313" key="14">
    <source>
        <dbReference type="Proteomes" id="UP000661280"/>
    </source>
</evidence>
<evidence type="ECO:0000256" key="2">
    <source>
        <dbReference type="ARBA" id="ARBA00005377"/>
    </source>
</evidence>
<gene>
    <name evidence="13" type="primary">ERG28</name>
    <name evidence="13" type="ORF">AKAW2_21318A</name>
</gene>
<evidence type="ECO:0000256" key="6">
    <source>
        <dbReference type="ARBA" id="ARBA00022955"/>
    </source>
</evidence>
<reference evidence="13" key="1">
    <citation type="submission" date="2021-01" db="EMBL/GenBank/DDBJ databases">
        <authorList>
            <consortium name="Aspergillus luchuensis mut. kawachii IFO 4304 genome sequencing consortium"/>
            <person name="Kazuki M."/>
            <person name="Futagami T."/>
        </authorList>
    </citation>
    <scope>NUCLEOTIDE SEQUENCE</scope>
    <source>
        <strain evidence="13">IFO 4308</strain>
    </source>
</reference>
<dbReference type="InterPro" id="IPR005352">
    <property type="entry name" value="Erg28"/>
</dbReference>